<accession>A0ABU5SJ35</accession>
<organism evidence="1 2">
    <name type="scientific">Arcicella lustrica</name>
    <dbReference type="NCBI Taxonomy" id="2984196"/>
    <lineage>
        <taxon>Bacteria</taxon>
        <taxon>Pseudomonadati</taxon>
        <taxon>Bacteroidota</taxon>
        <taxon>Cytophagia</taxon>
        <taxon>Cytophagales</taxon>
        <taxon>Flectobacillaceae</taxon>
        <taxon>Arcicella</taxon>
    </lineage>
</organism>
<sequence length="83" mass="9933">MLKQLYRKATSTCLRPYFSFLDERKVTAAADRKRKSRNSKLAPLKQWNFIKCLRHNIIVYYKNSNTILTSNSNKDNPDLFDWF</sequence>
<proteinExistence type="predicted"/>
<comment type="caution">
    <text evidence="1">The sequence shown here is derived from an EMBL/GenBank/DDBJ whole genome shotgun (WGS) entry which is preliminary data.</text>
</comment>
<name>A0ABU5SJ35_9BACT</name>
<dbReference type="EMBL" id="JAYGIM010000008">
    <property type="protein sequence ID" value="MEA5427317.1"/>
    <property type="molecule type" value="Genomic_DNA"/>
</dbReference>
<dbReference type="Proteomes" id="UP001302222">
    <property type="component" value="Unassembled WGS sequence"/>
</dbReference>
<gene>
    <name evidence="1" type="ORF">VB798_12060</name>
</gene>
<evidence type="ECO:0000313" key="1">
    <source>
        <dbReference type="EMBL" id="MEA5427317.1"/>
    </source>
</evidence>
<protein>
    <submittedName>
        <fullName evidence="1">Uncharacterized protein</fullName>
    </submittedName>
</protein>
<keyword evidence="2" id="KW-1185">Reference proteome</keyword>
<reference evidence="1 2" key="1">
    <citation type="submission" date="2023-12" db="EMBL/GenBank/DDBJ databases">
        <title>Novel species of the genus Arcicella isolated from rivers.</title>
        <authorList>
            <person name="Lu H."/>
        </authorList>
    </citation>
    <scope>NUCLEOTIDE SEQUENCE [LARGE SCALE GENOMIC DNA]</scope>
    <source>
        <strain evidence="1 2">DC25W</strain>
    </source>
</reference>
<dbReference type="RefSeq" id="WP_323258720.1">
    <property type="nucleotide sequence ID" value="NZ_JAYGIM010000008.1"/>
</dbReference>
<evidence type="ECO:0000313" key="2">
    <source>
        <dbReference type="Proteomes" id="UP001302222"/>
    </source>
</evidence>